<evidence type="ECO:0000313" key="2">
    <source>
        <dbReference type="Proteomes" id="UP001596512"/>
    </source>
</evidence>
<dbReference type="Proteomes" id="UP001596512">
    <property type="component" value="Unassembled WGS sequence"/>
</dbReference>
<sequence>MLRVRLDVLSRSDAVAMIRPAAGDRAVAEPRACERLAALCGHLPLALDILARKLVERPHVPLRSIAALLADPRAALDWLRVGDLSVQESLGSACARLGQDARDVLDRLAALPGQGPVAWACGQVGGIGGRVAEESIVELADAGLIRHGDEAGAFQLDPLVRALR</sequence>
<comment type="caution">
    <text evidence="1">The sequence shown here is derived from an EMBL/GenBank/DDBJ whole genome shotgun (WGS) entry which is preliminary data.</text>
</comment>
<reference evidence="2" key="1">
    <citation type="journal article" date="2019" name="Int. J. Syst. Evol. Microbiol.">
        <title>The Global Catalogue of Microorganisms (GCM) 10K type strain sequencing project: providing services to taxonomists for standard genome sequencing and annotation.</title>
        <authorList>
            <consortium name="The Broad Institute Genomics Platform"/>
            <consortium name="The Broad Institute Genome Sequencing Center for Infectious Disease"/>
            <person name="Wu L."/>
            <person name="Ma J."/>
        </authorList>
    </citation>
    <scope>NUCLEOTIDE SEQUENCE [LARGE SCALE GENOMIC DNA]</scope>
    <source>
        <strain evidence="2">JCM 17695</strain>
    </source>
</reference>
<accession>A0ABW2TUD0</accession>
<name>A0ABW2TUD0_9PSEU</name>
<organism evidence="1 2">
    <name type="scientific">Actinokineospora soli</name>
    <dbReference type="NCBI Taxonomy" id="1048753"/>
    <lineage>
        <taxon>Bacteria</taxon>
        <taxon>Bacillati</taxon>
        <taxon>Actinomycetota</taxon>
        <taxon>Actinomycetes</taxon>
        <taxon>Pseudonocardiales</taxon>
        <taxon>Pseudonocardiaceae</taxon>
        <taxon>Actinokineospora</taxon>
    </lineage>
</organism>
<protein>
    <submittedName>
        <fullName evidence="1">Uncharacterized protein</fullName>
    </submittedName>
</protein>
<gene>
    <name evidence="1" type="ORF">ACFQV2_25995</name>
</gene>
<evidence type="ECO:0000313" key="1">
    <source>
        <dbReference type="EMBL" id="MFC7616408.1"/>
    </source>
</evidence>
<keyword evidence="2" id="KW-1185">Reference proteome</keyword>
<dbReference type="EMBL" id="JBHTEY010000004">
    <property type="protein sequence ID" value="MFC7616408.1"/>
    <property type="molecule type" value="Genomic_DNA"/>
</dbReference>
<proteinExistence type="predicted"/>